<gene>
    <name evidence="3" type="ORF">GCM10011608_33640</name>
</gene>
<dbReference type="SUPFAM" id="SSF53448">
    <property type="entry name" value="Nucleotide-diphospho-sugar transferases"/>
    <property type="match status" value="1"/>
</dbReference>
<dbReference type="GO" id="GO:0016758">
    <property type="term" value="F:hexosyltransferase activity"/>
    <property type="evidence" value="ECO:0007669"/>
    <property type="project" value="UniProtKB-ARBA"/>
</dbReference>
<comment type="caution">
    <text evidence="3">The sequence shown here is derived from an EMBL/GenBank/DDBJ whole genome shotgun (WGS) entry which is preliminary data.</text>
</comment>
<dbReference type="InterPro" id="IPR001173">
    <property type="entry name" value="Glyco_trans_2-like"/>
</dbReference>
<evidence type="ECO:0000259" key="2">
    <source>
        <dbReference type="Pfam" id="PF22181"/>
    </source>
</evidence>
<evidence type="ECO:0008006" key="5">
    <source>
        <dbReference type="Google" id="ProtNLM"/>
    </source>
</evidence>
<dbReference type="InterPro" id="IPR054028">
    <property type="entry name" value="TarS/TarP_linker"/>
</dbReference>
<organism evidence="3 4">
    <name type="scientific">Micromonospora sonchi</name>
    <dbReference type="NCBI Taxonomy" id="1763543"/>
    <lineage>
        <taxon>Bacteria</taxon>
        <taxon>Bacillati</taxon>
        <taxon>Actinomycetota</taxon>
        <taxon>Actinomycetes</taxon>
        <taxon>Micromonosporales</taxon>
        <taxon>Micromonosporaceae</taxon>
        <taxon>Micromonospora</taxon>
    </lineage>
</organism>
<dbReference type="Proteomes" id="UP000608890">
    <property type="component" value="Unassembled WGS sequence"/>
</dbReference>
<keyword evidence="4" id="KW-1185">Reference proteome</keyword>
<reference evidence="3" key="1">
    <citation type="journal article" date="2014" name="Int. J. Syst. Evol. Microbiol.">
        <title>Complete genome sequence of Corynebacterium casei LMG S-19264T (=DSM 44701T), isolated from a smear-ripened cheese.</title>
        <authorList>
            <consortium name="US DOE Joint Genome Institute (JGI-PGF)"/>
            <person name="Walter F."/>
            <person name="Albersmeier A."/>
            <person name="Kalinowski J."/>
            <person name="Ruckert C."/>
        </authorList>
    </citation>
    <scope>NUCLEOTIDE SEQUENCE</scope>
    <source>
        <strain evidence="3">CGMCC 4.7312</strain>
    </source>
</reference>
<dbReference type="Pfam" id="PF00535">
    <property type="entry name" value="Glycos_transf_2"/>
    <property type="match status" value="1"/>
</dbReference>
<dbReference type="EMBL" id="BMNB01000014">
    <property type="protein sequence ID" value="GGM46134.1"/>
    <property type="molecule type" value="Genomic_DNA"/>
</dbReference>
<name>A0A917U1K8_9ACTN</name>
<evidence type="ECO:0000259" key="1">
    <source>
        <dbReference type="Pfam" id="PF00535"/>
    </source>
</evidence>
<dbReference type="CDD" id="cd00761">
    <property type="entry name" value="Glyco_tranf_GTA_type"/>
    <property type="match status" value="1"/>
</dbReference>
<dbReference type="Pfam" id="PF22181">
    <property type="entry name" value="TarS_linker"/>
    <property type="match status" value="1"/>
</dbReference>
<dbReference type="InterPro" id="IPR029044">
    <property type="entry name" value="Nucleotide-diphossugar_trans"/>
</dbReference>
<evidence type="ECO:0000313" key="4">
    <source>
        <dbReference type="Proteomes" id="UP000608890"/>
    </source>
</evidence>
<proteinExistence type="predicted"/>
<dbReference type="PANTHER" id="PTHR22916">
    <property type="entry name" value="GLYCOSYLTRANSFERASE"/>
    <property type="match status" value="1"/>
</dbReference>
<dbReference type="AlphaFoldDB" id="A0A917U1K8"/>
<dbReference type="PANTHER" id="PTHR22916:SF3">
    <property type="entry name" value="UDP-GLCNAC:BETAGAL BETA-1,3-N-ACETYLGLUCOSAMINYLTRANSFERASE-LIKE PROTEIN 1"/>
    <property type="match status" value="1"/>
</dbReference>
<protein>
    <recommendedName>
        <fullName evidence="5">Glycosyl transferase family 2</fullName>
    </recommendedName>
</protein>
<dbReference type="Gene3D" id="3.90.550.10">
    <property type="entry name" value="Spore Coat Polysaccharide Biosynthesis Protein SpsA, Chain A"/>
    <property type="match status" value="1"/>
</dbReference>
<reference evidence="3" key="2">
    <citation type="submission" date="2020-09" db="EMBL/GenBank/DDBJ databases">
        <authorList>
            <person name="Sun Q."/>
            <person name="Zhou Y."/>
        </authorList>
    </citation>
    <scope>NUCLEOTIDE SEQUENCE</scope>
    <source>
        <strain evidence="3">CGMCC 4.7312</strain>
    </source>
</reference>
<accession>A0A917U1K8</accession>
<feature type="domain" description="Glycosyltransferase 2-like" evidence="1">
    <location>
        <begin position="2"/>
        <end position="127"/>
    </location>
</feature>
<feature type="domain" description="TarS/TarP linker" evidence="2">
    <location>
        <begin position="225"/>
        <end position="314"/>
    </location>
</feature>
<sequence length="518" mass="57282">MTVVVAVYNTMPYLTACLDSLVGQSIGLERLEVVAVDDGSTDGSGEELDRFAKEYPGTVTVLHQPNSGGPAAPSNRALGIARGRYVFFIGSDDHLGPEALERLVDAADRWGSDVVLGRMVGTNKRYVHQAIYASTEERVDLFDSELPWSLSNTKLFRRDLIERHGLRFREDMAMGSDQPFTLEACVRAGKISVLADYVYYYAVKRDNAQNITYASRFEERLRCAEELIGFVAGLIEPGPRRDAILLRNFSWEVAKLLKADFLDLEPQVQVQAHQRIRKLAQSYLSDAIIERLAADVRLRLLLARDANLDRLCQLIRQQRDKKLPPLTAGDGRCYAHYAGFRDADLGFPDEWYDVTGQTAKRMVKLTATELTWGRDASGAPALVITAHCGWAPLAELPADVVQVNIGELAVAANSLRPFRPGTVVRTEVAVDQLLTALPSGGRRWQGKGKVTVLGGVASAPLRADQRLAAARRVARHGLRFHLVTASTDRKGLVIVTITPMTPGRVLARLRRMRPSRGK</sequence>
<evidence type="ECO:0000313" key="3">
    <source>
        <dbReference type="EMBL" id="GGM46134.1"/>
    </source>
</evidence>